<dbReference type="CDD" id="cd01949">
    <property type="entry name" value="GGDEF"/>
    <property type="match status" value="1"/>
</dbReference>
<comment type="cofactor">
    <cofactor evidence="1">
        <name>Mg(2+)</name>
        <dbReference type="ChEBI" id="CHEBI:18420"/>
    </cofactor>
</comment>
<dbReference type="eggNOG" id="COG2199">
    <property type="taxonomic scope" value="Bacteria"/>
</dbReference>
<comment type="caution">
    <text evidence="6">The sequence shown here is derived from an EMBL/GenBank/DDBJ whole genome shotgun (WGS) entry which is preliminary data.</text>
</comment>
<comment type="catalytic activity">
    <reaction evidence="3">
        <text>2 GTP = 3',3'-c-di-GMP + 2 diphosphate</text>
        <dbReference type="Rhea" id="RHEA:24898"/>
        <dbReference type="ChEBI" id="CHEBI:33019"/>
        <dbReference type="ChEBI" id="CHEBI:37565"/>
        <dbReference type="ChEBI" id="CHEBI:58805"/>
        <dbReference type="EC" id="2.7.7.65"/>
    </reaction>
</comment>
<keyword evidence="4" id="KW-1133">Transmembrane helix</keyword>
<gene>
    <name evidence="6" type="ORF">N789_03760</name>
</gene>
<evidence type="ECO:0000256" key="4">
    <source>
        <dbReference type="SAM" id="Phobius"/>
    </source>
</evidence>
<evidence type="ECO:0000256" key="3">
    <source>
        <dbReference type="ARBA" id="ARBA00034247"/>
    </source>
</evidence>
<dbReference type="InterPro" id="IPR029787">
    <property type="entry name" value="Nucleotide_cyclase"/>
</dbReference>
<dbReference type="Gene3D" id="3.30.70.270">
    <property type="match status" value="1"/>
</dbReference>
<feature type="transmembrane region" description="Helical" evidence="4">
    <location>
        <begin position="120"/>
        <end position="138"/>
    </location>
</feature>
<evidence type="ECO:0000313" key="7">
    <source>
        <dbReference type="Proteomes" id="UP000029385"/>
    </source>
</evidence>
<dbReference type="SUPFAM" id="SSF55073">
    <property type="entry name" value="Nucleotide cyclase"/>
    <property type="match status" value="1"/>
</dbReference>
<dbReference type="STRING" id="1121015.GCA_000420545_00027"/>
<dbReference type="PROSITE" id="PS50887">
    <property type="entry name" value="GGDEF"/>
    <property type="match status" value="1"/>
</dbReference>
<dbReference type="SMART" id="SM00267">
    <property type="entry name" value="GGDEF"/>
    <property type="match status" value="1"/>
</dbReference>
<dbReference type="EC" id="2.7.7.65" evidence="2"/>
<dbReference type="EMBL" id="AVCI01000045">
    <property type="protein sequence ID" value="KFN41008.1"/>
    <property type="molecule type" value="Genomic_DNA"/>
</dbReference>
<dbReference type="GO" id="GO:0005886">
    <property type="term" value="C:plasma membrane"/>
    <property type="evidence" value="ECO:0007669"/>
    <property type="project" value="TreeGrafter"/>
</dbReference>
<evidence type="ECO:0000256" key="2">
    <source>
        <dbReference type="ARBA" id="ARBA00012528"/>
    </source>
</evidence>
<dbReference type="Pfam" id="PF00990">
    <property type="entry name" value="GGDEF"/>
    <property type="match status" value="1"/>
</dbReference>
<organism evidence="6 7">
    <name type="scientific">Arenimonas oryziterrae DSM 21050 = YC6267</name>
    <dbReference type="NCBI Taxonomy" id="1121015"/>
    <lineage>
        <taxon>Bacteria</taxon>
        <taxon>Pseudomonadati</taxon>
        <taxon>Pseudomonadota</taxon>
        <taxon>Gammaproteobacteria</taxon>
        <taxon>Lysobacterales</taxon>
        <taxon>Lysobacteraceae</taxon>
        <taxon>Arenimonas</taxon>
    </lineage>
</organism>
<dbReference type="InterPro" id="IPR000160">
    <property type="entry name" value="GGDEF_dom"/>
</dbReference>
<keyword evidence="4" id="KW-0472">Membrane</keyword>
<dbReference type="GO" id="GO:1902201">
    <property type="term" value="P:negative regulation of bacterial-type flagellum-dependent cell motility"/>
    <property type="evidence" value="ECO:0007669"/>
    <property type="project" value="TreeGrafter"/>
</dbReference>
<accession>A0A091ALG2</accession>
<dbReference type="Proteomes" id="UP000029385">
    <property type="component" value="Unassembled WGS sequence"/>
</dbReference>
<dbReference type="PANTHER" id="PTHR45138:SF9">
    <property type="entry name" value="DIGUANYLATE CYCLASE DGCM-RELATED"/>
    <property type="match status" value="1"/>
</dbReference>
<dbReference type="PATRIC" id="fig|1121015.4.peg.2432"/>
<proteinExistence type="predicted"/>
<dbReference type="InterPro" id="IPR043128">
    <property type="entry name" value="Rev_trsase/Diguanyl_cyclase"/>
</dbReference>
<dbReference type="NCBIfam" id="TIGR00254">
    <property type="entry name" value="GGDEF"/>
    <property type="match status" value="1"/>
</dbReference>
<evidence type="ECO:0000256" key="1">
    <source>
        <dbReference type="ARBA" id="ARBA00001946"/>
    </source>
</evidence>
<reference evidence="6 7" key="1">
    <citation type="submission" date="2013-09" db="EMBL/GenBank/DDBJ databases">
        <title>Genome sequencing of Arenimonas oryziterrae.</title>
        <authorList>
            <person name="Chen F."/>
            <person name="Wang G."/>
        </authorList>
    </citation>
    <scope>NUCLEOTIDE SEQUENCE [LARGE SCALE GENOMIC DNA]</scope>
    <source>
        <strain evidence="6 7">YC6267</strain>
    </source>
</reference>
<feature type="transmembrane region" description="Helical" evidence="4">
    <location>
        <begin position="72"/>
        <end position="90"/>
    </location>
</feature>
<protein>
    <recommendedName>
        <fullName evidence="2">diguanylate cyclase</fullName>
        <ecNumber evidence="2">2.7.7.65</ecNumber>
    </recommendedName>
</protein>
<evidence type="ECO:0000313" key="6">
    <source>
        <dbReference type="EMBL" id="KFN41008.1"/>
    </source>
</evidence>
<feature type="transmembrane region" description="Helical" evidence="4">
    <location>
        <begin position="144"/>
        <end position="160"/>
    </location>
</feature>
<evidence type="ECO:0000259" key="5">
    <source>
        <dbReference type="PROSITE" id="PS50887"/>
    </source>
</evidence>
<keyword evidence="7" id="KW-1185">Reference proteome</keyword>
<feature type="domain" description="GGDEF" evidence="5">
    <location>
        <begin position="200"/>
        <end position="329"/>
    </location>
</feature>
<dbReference type="InterPro" id="IPR050469">
    <property type="entry name" value="Diguanylate_Cyclase"/>
</dbReference>
<sequence length="341" mass="36829">MRRDSFSLLRESMRWRVALVLAVLVTVLMVALGTLNTRLGLQDTALLAWMVLGVSASCTVALLVLPRGIGGTIFFTAIAALLVGAVAFGYEHGRPMQHWAYILPPVLIFLMRSSRALVGMVIYGVYVSWVTSALVPLIEVVRFASGYGLLVCFMYTYALLQERAAAMLRYHSDHDALSNCFNRRTFNEAIAGLTASGGDRRCTFLLIDIDHFKAINDQHGHLVGDRVITQVAAELGRVLDPGVPLFRYGGEEFAIMLADADEGTGLALAERLRVAIAGSDFVGVLVMVSIGVAEWRANQGSVAAALGRADRALYAAKRSGRNRVVGDSASATVPIAERVEA</sequence>
<dbReference type="GO" id="GO:0043709">
    <property type="term" value="P:cell adhesion involved in single-species biofilm formation"/>
    <property type="evidence" value="ECO:0007669"/>
    <property type="project" value="TreeGrafter"/>
</dbReference>
<dbReference type="GO" id="GO:0052621">
    <property type="term" value="F:diguanylate cyclase activity"/>
    <property type="evidence" value="ECO:0007669"/>
    <property type="project" value="UniProtKB-EC"/>
</dbReference>
<dbReference type="AlphaFoldDB" id="A0A091ALG2"/>
<name>A0A091ALG2_9GAMM</name>
<dbReference type="PANTHER" id="PTHR45138">
    <property type="entry name" value="REGULATORY COMPONENTS OF SENSORY TRANSDUCTION SYSTEM"/>
    <property type="match status" value="1"/>
</dbReference>
<feature type="transmembrane region" description="Helical" evidence="4">
    <location>
        <begin position="46"/>
        <end position="65"/>
    </location>
</feature>
<keyword evidence="4" id="KW-0812">Transmembrane</keyword>
<dbReference type="FunFam" id="3.30.70.270:FF:000001">
    <property type="entry name" value="Diguanylate cyclase domain protein"/>
    <property type="match status" value="1"/>
</dbReference>